<organism evidence="1 2">
    <name type="scientific">Chryseobacterium gambrini</name>
    <dbReference type="NCBI Taxonomy" id="373672"/>
    <lineage>
        <taxon>Bacteria</taxon>
        <taxon>Pseudomonadati</taxon>
        <taxon>Bacteroidota</taxon>
        <taxon>Flavobacteriia</taxon>
        <taxon>Flavobacteriales</taxon>
        <taxon>Weeksellaceae</taxon>
        <taxon>Chryseobacterium group</taxon>
        <taxon>Chryseobacterium</taxon>
    </lineage>
</organism>
<gene>
    <name evidence="1" type="ORF">SAMN05421785_10960</name>
</gene>
<dbReference type="EMBL" id="FTOV01000009">
    <property type="protein sequence ID" value="SIT18127.1"/>
    <property type="molecule type" value="Genomic_DNA"/>
</dbReference>
<accession>A0A1N7Q6A3</accession>
<name>A0A1N7Q6A3_9FLAO</name>
<evidence type="ECO:0000313" key="1">
    <source>
        <dbReference type="EMBL" id="SIT18127.1"/>
    </source>
</evidence>
<proteinExistence type="predicted"/>
<dbReference type="Pfam" id="PF13585">
    <property type="entry name" value="CHU_C"/>
    <property type="match status" value="1"/>
</dbReference>
<dbReference type="STRING" id="373672.SAMN05421785_10960"/>
<protein>
    <submittedName>
        <fullName evidence="1">Gliding motility-associated C-terminal domain-containing protein</fullName>
    </submittedName>
</protein>
<evidence type="ECO:0000313" key="2">
    <source>
        <dbReference type="Proteomes" id="UP000185781"/>
    </source>
</evidence>
<dbReference type="Proteomes" id="UP000185781">
    <property type="component" value="Unassembled WGS sequence"/>
</dbReference>
<sequence>MIKPLQFILVWMSVFGLAQTPGNIIIKDAVGNESFNVTCTNGLNANGCIDLHVEYPVIKQTTNYEVVSQAFTPPVALNQGTPLNANYDDAFPTKLDLPFQFCFYNQNFNALVVGSNGMVTFDLSQLGNINYPNIQWQNPNVSLPKNSIFGVYNDMVFSANDPSEIYYSTIGTAPYRKFVISFYEGRIAGCTERASSQIVLHETTNVIEVFVDKKPTPCPTRKFENALIGVINADGTLGVSPPNRNTGVWQALQEGYRFNPLGNAIQPDVTWTNSAGQTVATGIQATICPTQNEVYTATAVFNTCGTSTITLTDDFPLTFDPTYPAAKNFTQDYCGNNPVNLTLSSFQGNVTTQNLANFVFSFHTSLQNAQNNVSPLPNNYTLTASTVLYVRIQNPNVPGCYRVAVLTLNLQTKSLLKNTVEICDTNNDGVEANYNLSFLDPELFAPGTTGISYFATQANAQNNTSSISTINVTAGTTVWVRLQEGNCTYVLGPVTFQFKPGVNLNSPINYNYSTCDVNNDDAEPFDFPLTFGPLISSQPGAVFTAYATYNEALTGSGGVLSTVHEGTYTIFIRVQIPNGCIAVATVNLNITFNKIVVNSKTEYICFNGTDDISINLNTLSNGMLVSPATVPVVEFYSNYPDASFGINPISPNQIITTNGNFVTQTYYIRFEISDSCYTIRPITINLVHPVIEQSSFTVCDFNNDNTENVQLSQFSSAMIGSQNAAVTFYLTAADAASGNNPVNNVTFTGTQQFFVKINSYNCEQIYPFTVGLTSTPAVNPQVTVNLTNICDNNNDNTEIYDLTQAQSQITTSSNVNFTYYLNYDPVTHIFTNEITNPTQFVVTGGTATVYVKVKFNNNDCFSAVKLTIQMSFLPPVVLNNAVLNKCDEDFNLSETFQLSDATSQMFIPAQNTYPLSNITVTYYNTQAEANAGNPANQIGNTVTTNISTVQVWARFQVNTTGCYSVASIELNTYFPPKAINSNISVCDENLDGSYEVNLLNFTNLMVDAPNPANTFTFYLTLLDAQNGTNPIANPSNFTANPFPAQMWVNVQNIPGCNDIATITFTYGNKVTLLNNGPFPLATCDIGNDGSETVNLTQFQTQIYNGANVIFTYYASLADLNAGTNAIANPSAYLYNQVSGSSTIYVKVSVPGFCSNLVQIQLSLKKTPIFDIPTLYFCPEGSLSSYTVNITNYTIVSYQWTNPAGQTISTTNTITGINTVGTYSLTVTADNGCSYTKTFEIKHYEVPVITSIQFSGNNVMIYATGSKTILYSIDGINWQVSNSFNNLPTGITTFYVRFADSDCIVKKDGLVLDITNAITPNGDGLNDHWVIKDLQVFGTKMSNLKIFDRYQMLIFEQNSNTQFYWDGMIKGRVLPTASYWYVITIPDGRTFTGWVVVKNHN</sequence>
<dbReference type="OrthoDB" id="9765926at2"/>
<dbReference type="RefSeq" id="WP_084196459.1">
    <property type="nucleotide sequence ID" value="NZ_FTOV01000009.1"/>
</dbReference>
<dbReference type="InterPro" id="IPR026341">
    <property type="entry name" value="T9SS_type_B"/>
</dbReference>
<dbReference type="NCBIfam" id="TIGR04131">
    <property type="entry name" value="Bac_Flav_CTERM"/>
    <property type="match status" value="1"/>
</dbReference>
<reference evidence="1 2" key="1">
    <citation type="submission" date="2017-01" db="EMBL/GenBank/DDBJ databases">
        <authorList>
            <person name="Mah S.A."/>
            <person name="Swanson W.J."/>
            <person name="Moy G.W."/>
            <person name="Vacquier V.D."/>
        </authorList>
    </citation>
    <scope>NUCLEOTIDE SEQUENCE [LARGE SCALE GENOMIC DNA]</scope>
    <source>
        <strain evidence="1 2">DSM 18014</strain>
    </source>
</reference>